<evidence type="ECO:0000256" key="1">
    <source>
        <dbReference type="SAM" id="SignalP"/>
    </source>
</evidence>
<dbReference type="EMBL" id="ML993584">
    <property type="protein sequence ID" value="KAF2170973.1"/>
    <property type="molecule type" value="Genomic_DNA"/>
</dbReference>
<organism evidence="2 3">
    <name type="scientific">Zasmidium cellare ATCC 36951</name>
    <dbReference type="NCBI Taxonomy" id="1080233"/>
    <lineage>
        <taxon>Eukaryota</taxon>
        <taxon>Fungi</taxon>
        <taxon>Dikarya</taxon>
        <taxon>Ascomycota</taxon>
        <taxon>Pezizomycotina</taxon>
        <taxon>Dothideomycetes</taxon>
        <taxon>Dothideomycetidae</taxon>
        <taxon>Mycosphaerellales</taxon>
        <taxon>Mycosphaerellaceae</taxon>
        <taxon>Zasmidium</taxon>
    </lineage>
</organism>
<protein>
    <recommendedName>
        <fullName evidence="4">Ecp2 effector protein domain-containing protein</fullName>
    </recommendedName>
</protein>
<keyword evidence="1" id="KW-0732">Signal</keyword>
<dbReference type="RefSeq" id="XP_033671862.1">
    <property type="nucleotide sequence ID" value="XM_033804714.1"/>
</dbReference>
<dbReference type="AlphaFoldDB" id="A0A6A6CW87"/>
<evidence type="ECO:0000313" key="3">
    <source>
        <dbReference type="Proteomes" id="UP000799537"/>
    </source>
</evidence>
<dbReference type="GeneID" id="54557986"/>
<feature type="signal peptide" evidence="1">
    <location>
        <begin position="1"/>
        <end position="17"/>
    </location>
</feature>
<keyword evidence="3" id="KW-1185">Reference proteome</keyword>
<gene>
    <name evidence="2" type="ORF">M409DRAFT_18943</name>
</gene>
<feature type="chain" id="PRO_5025660164" description="Ecp2 effector protein domain-containing protein" evidence="1">
    <location>
        <begin position="18"/>
        <end position="148"/>
    </location>
</feature>
<evidence type="ECO:0008006" key="4">
    <source>
        <dbReference type="Google" id="ProtNLM"/>
    </source>
</evidence>
<name>A0A6A6CW87_ZASCE</name>
<sequence>MLHELLSLLALTSTATSLTIRQTTGPSGGSSPYATSTNITYYQGVTASTGSIHQSSYTADANDCGQYVFAGTIQAGVCTKFTTQGVGIWGSENGSCSLTLYRGSDSCGEDAEKEVVAVGNGDDEVTCVATGVMDGGLHYHGSGVWVCG</sequence>
<dbReference type="Proteomes" id="UP000799537">
    <property type="component" value="Unassembled WGS sequence"/>
</dbReference>
<dbReference type="OrthoDB" id="3647614at2759"/>
<reference evidence="2" key="1">
    <citation type="journal article" date="2020" name="Stud. Mycol.">
        <title>101 Dothideomycetes genomes: a test case for predicting lifestyles and emergence of pathogens.</title>
        <authorList>
            <person name="Haridas S."/>
            <person name="Albert R."/>
            <person name="Binder M."/>
            <person name="Bloem J."/>
            <person name="Labutti K."/>
            <person name="Salamov A."/>
            <person name="Andreopoulos B."/>
            <person name="Baker S."/>
            <person name="Barry K."/>
            <person name="Bills G."/>
            <person name="Bluhm B."/>
            <person name="Cannon C."/>
            <person name="Castanera R."/>
            <person name="Culley D."/>
            <person name="Daum C."/>
            <person name="Ezra D."/>
            <person name="Gonzalez J."/>
            <person name="Henrissat B."/>
            <person name="Kuo A."/>
            <person name="Liang C."/>
            <person name="Lipzen A."/>
            <person name="Lutzoni F."/>
            <person name="Magnuson J."/>
            <person name="Mondo S."/>
            <person name="Nolan M."/>
            <person name="Ohm R."/>
            <person name="Pangilinan J."/>
            <person name="Park H.-J."/>
            <person name="Ramirez L."/>
            <person name="Alfaro M."/>
            <person name="Sun H."/>
            <person name="Tritt A."/>
            <person name="Yoshinaga Y."/>
            <person name="Zwiers L.-H."/>
            <person name="Turgeon B."/>
            <person name="Goodwin S."/>
            <person name="Spatafora J."/>
            <person name="Crous P."/>
            <person name="Grigoriev I."/>
        </authorList>
    </citation>
    <scope>NUCLEOTIDE SEQUENCE</scope>
    <source>
        <strain evidence="2">ATCC 36951</strain>
    </source>
</reference>
<proteinExistence type="predicted"/>
<evidence type="ECO:0000313" key="2">
    <source>
        <dbReference type="EMBL" id="KAF2170973.1"/>
    </source>
</evidence>
<accession>A0A6A6CW87</accession>